<dbReference type="CDD" id="cd03230">
    <property type="entry name" value="ABC_DR_subfamily_A"/>
    <property type="match status" value="1"/>
</dbReference>
<dbReference type="Gene3D" id="3.40.50.300">
    <property type="entry name" value="P-loop containing nucleotide triphosphate hydrolases"/>
    <property type="match status" value="1"/>
</dbReference>
<dbReference type="HOGENOM" id="CLU_000604_1_2_11"/>
<keyword evidence="10" id="KW-1185">Reference proteome</keyword>
<dbReference type="InterPro" id="IPR003439">
    <property type="entry name" value="ABC_transporter-like_ATP-bd"/>
</dbReference>
<dbReference type="PANTHER" id="PTHR42711">
    <property type="entry name" value="ABC TRANSPORTER ATP-BINDING PROTEIN"/>
    <property type="match status" value="1"/>
</dbReference>
<organism evidence="9 10">
    <name type="scientific">Parascardovia denticolens DSM 10105 = JCM 12538</name>
    <dbReference type="NCBI Taxonomy" id="864564"/>
    <lineage>
        <taxon>Bacteria</taxon>
        <taxon>Bacillati</taxon>
        <taxon>Actinomycetota</taxon>
        <taxon>Actinomycetes</taxon>
        <taxon>Bifidobacteriales</taxon>
        <taxon>Bifidobacteriaceae</taxon>
        <taxon>Parascardovia</taxon>
    </lineage>
</organism>
<keyword evidence="6" id="KW-0046">Antibiotic resistance</keyword>
<dbReference type="InterPro" id="IPR027417">
    <property type="entry name" value="P-loop_NTPase"/>
</dbReference>
<dbReference type="GO" id="GO:0046677">
    <property type="term" value="P:response to antibiotic"/>
    <property type="evidence" value="ECO:0007669"/>
    <property type="project" value="UniProtKB-KW"/>
</dbReference>
<sequence>MMPEGSENDMPPAAPILLTDQVSRDFHGKPAVSNLSIAVRPGRIMGLLGPNGAGKSTTLRMMCGLLQPTSGQILFHDRPLDSWRNSLYEHLSCVLEDSSLAYMFLTGWDNLAYQGGLYGYGRKETFERCRELMDSLKLTEHMDKPVGDWSRGTQQKLALVTGMIPRPEALILDEPTLGLDVVSKRDFLQAITALSRQGTGIIIATHQSEVVDAVADDITLIHHGRTQWAGTYPDFIRVHSRRLTGRDDASMDLEHILLELFTVDDEDQGNPIGSVEAGKPGKAAEGEER</sequence>
<evidence type="ECO:0000256" key="4">
    <source>
        <dbReference type="ARBA" id="ARBA00022741"/>
    </source>
</evidence>
<dbReference type="PANTHER" id="PTHR42711:SF5">
    <property type="entry name" value="ABC TRANSPORTER ATP-BINDING PROTEIN NATA"/>
    <property type="match status" value="1"/>
</dbReference>
<dbReference type="SUPFAM" id="SSF52540">
    <property type="entry name" value="P-loop containing nucleoside triphosphate hydrolases"/>
    <property type="match status" value="1"/>
</dbReference>
<evidence type="ECO:0000256" key="2">
    <source>
        <dbReference type="ARBA" id="ARBA00005417"/>
    </source>
</evidence>
<evidence type="ECO:0000256" key="1">
    <source>
        <dbReference type="ARBA" id="ARBA00004202"/>
    </source>
</evidence>
<dbReference type="SMART" id="SM00382">
    <property type="entry name" value="AAA"/>
    <property type="match status" value="1"/>
</dbReference>
<evidence type="ECO:0000256" key="7">
    <source>
        <dbReference type="SAM" id="MobiDB-lite"/>
    </source>
</evidence>
<evidence type="ECO:0000259" key="8">
    <source>
        <dbReference type="PROSITE" id="PS50893"/>
    </source>
</evidence>
<comment type="caution">
    <text evidence="9">The sequence shown here is derived from an EMBL/GenBank/DDBJ whole genome shotgun (WGS) entry which is preliminary data.</text>
</comment>
<dbReference type="RefSeq" id="WP_006288570.1">
    <property type="nucleotide sequence ID" value="NZ_AP012333.1"/>
</dbReference>
<evidence type="ECO:0000256" key="5">
    <source>
        <dbReference type="ARBA" id="ARBA00022840"/>
    </source>
</evidence>
<dbReference type="PATRIC" id="fig|864564.6.peg.1579"/>
<comment type="similarity">
    <text evidence="2">Belongs to the ABC transporter superfamily.</text>
</comment>
<dbReference type="InterPro" id="IPR003593">
    <property type="entry name" value="AAA+_ATPase"/>
</dbReference>
<dbReference type="GO" id="GO:0016887">
    <property type="term" value="F:ATP hydrolysis activity"/>
    <property type="evidence" value="ECO:0007669"/>
    <property type="project" value="InterPro"/>
</dbReference>
<evidence type="ECO:0000313" key="9">
    <source>
        <dbReference type="EMBL" id="EFT83133.1"/>
    </source>
</evidence>
<dbReference type="AlphaFoldDB" id="E6JZB8"/>
<comment type="subcellular location">
    <subcellularLocation>
        <location evidence="1">Cell membrane</location>
        <topology evidence="1">Peripheral membrane protein</topology>
    </subcellularLocation>
</comment>
<protein>
    <submittedName>
        <fullName evidence="9">ABC transporter, ATP-binding protein</fullName>
    </submittedName>
</protein>
<name>E6JZB8_PARDN</name>
<dbReference type="Pfam" id="PF00005">
    <property type="entry name" value="ABC_tran"/>
    <property type="match status" value="1"/>
</dbReference>
<gene>
    <name evidence="9" type="ORF">HMPREF0620_0138</name>
</gene>
<reference evidence="9 10" key="1">
    <citation type="submission" date="2010-12" db="EMBL/GenBank/DDBJ databases">
        <authorList>
            <person name="Muzny D."/>
            <person name="Qin X."/>
            <person name="Buhay C."/>
            <person name="Dugan-Rocha S."/>
            <person name="Ding Y."/>
            <person name="Chen G."/>
            <person name="Hawes A."/>
            <person name="Holder M."/>
            <person name="Jhangiani S."/>
            <person name="Johnson A."/>
            <person name="Khan Z."/>
            <person name="Li Z."/>
            <person name="Liu W."/>
            <person name="Liu X."/>
            <person name="Perez L."/>
            <person name="Shen H."/>
            <person name="Wang Q."/>
            <person name="Watt J."/>
            <person name="Xi L."/>
            <person name="Xin Y."/>
            <person name="Zhou J."/>
            <person name="Deng J."/>
            <person name="Jiang H."/>
            <person name="Liu Y."/>
            <person name="Qu J."/>
            <person name="Song X.-Z."/>
            <person name="Zhang L."/>
            <person name="Villasana D."/>
            <person name="Johnson A."/>
            <person name="Liu J."/>
            <person name="Liyanage D."/>
            <person name="Lorensuhewa L."/>
            <person name="Robinson T."/>
            <person name="Song A."/>
            <person name="Song B.-B."/>
            <person name="Dinh H."/>
            <person name="Thornton R."/>
            <person name="Coyle M."/>
            <person name="Francisco L."/>
            <person name="Jackson L."/>
            <person name="Javaid M."/>
            <person name="Korchina V."/>
            <person name="Kovar C."/>
            <person name="Mata R."/>
            <person name="Mathew T."/>
            <person name="Ngo R."/>
            <person name="Nguyen L."/>
            <person name="Nguyen N."/>
            <person name="Okwuonu G."/>
            <person name="Ongeri F."/>
            <person name="Pham C."/>
            <person name="Simmons D."/>
            <person name="Wilczek-Boney K."/>
            <person name="Hale W."/>
            <person name="Jakkamsetti A."/>
            <person name="Pham P."/>
            <person name="Ruth R."/>
            <person name="San Lucas F."/>
            <person name="Warren J."/>
            <person name="Zhang J."/>
            <person name="Zhao Z."/>
            <person name="Zhou C."/>
            <person name="Zhu D."/>
            <person name="Lee S."/>
            <person name="Bess C."/>
            <person name="Blankenburg K."/>
            <person name="Forbes L."/>
            <person name="Fu Q."/>
            <person name="Gubbala S."/>
            <person name="Hirani K."/>
            <person name="Jayaseelan J.C."/>
            <person name="Lara F."/>
            <person name="Munidasa M."/>
            <person name="Palculict T."/>
            <person name="Patil S."/>
            <person name="Pu L.-L."/>
            <person name="Saada N."/>
            <person name="Tang L."/>
            <person name="Weissenberger G."/>
            <person name="Zhu Y."/>
            <person name="Hemphill L."/>
            <person name="Shang Y."/>
            <person name="Youmans B."/>
            <person name="Ayvaz T."/>
            <person name="Ross M."/>
            <person name="Santibanez J."/>
            <person name="Aqrawi P."/>
            <person name="Gross S."/>
            <person name="Joshi V."/>
            <person name="Fowler G."/>
            <person name="Nazareth L."/>
            <person name="Reid J."/>
            <person name="Worley K."/>
            <person name="Petrosino J."/>
            <person name="Highlander S."/>
            <person name="Gibbs R."/>
        </authorList>
    </citation>
    <scope>NUCLEOTIDE SEQUENCE [LARGE SCALE GENOMIC DNA]</scope>
    <source>
        <strain evidence="9 10">DSM 10105</strain>
    </source>
</reference>
<dbReference type="PROSITE" id="PS50893">
    <property type="entry name" value="ABC_TRANSPORTER_2"/>
    <property type="match status" value="1"/>
</dbReference>
<feature type="region of interest" description="Disordered" evidence="7">
    <location>
        <begin position="266"/>
        <end position="289"/>
    </location>
</feature>
<keyword evidence="3" id="KW-0813">Transport</keyword>
<dbReference type="Proteomes" id="UP000004946">
    <property type="component" value="Chromosome"/>
</dbReference>
<dbReference type="eggNOG" id="COG1131">
    <property type="taxonomic scope" value="Bacteria"/>
</dbReference>
<evidence type="ECO:0000256" key="3">
    <source>
        <dbReference type="ARBA" id="ARBA00022448"/>
    </source>
</evidence>
<keyword evidence="4" id="KW-0547">Nucleotide-binding</keyword>
<evidence type="ECO:0000256" key="6">
    <source>
        <dbReference type="ARBA" id="ARBA00023251"/>
    </source>
</evidence>
<accession>E6JZB8</accession>
<evidence type="ECO:0000313" key="10">
    <source>
        <dbReference type="Proteomes" id="UP000004946"/>
    </source>
</evidence>
<dbReference type="KEGG" id="pdo:PSDT_1438"/>
<feature type="domain" description="ABC transporter" evidence="8">
    <location>
        <begin position="17"/>
        <end position="248"/>
    </location>
</feature>
<proteinExistence type="inferred from homology"/>
<dbReference type="GO" id="GO:0005524">
    <property type="term" value="F:ATP binding"/>
    <property type="evidence" value="ECO:0007669"/>
    <property type="project" value="UniProtKB-KW"/>
</dbReference>
<keyword evidence="5 9" id="KW-0067">ATP-binding</keyword>
<dbReference type="EMBL" id="AEON01000001">
    <property type="protein sequence ID" value="EFT83133.1"/>
    <property type="molecule type" value="Genomic_DNA"/>
</dbReference>
<dbReference type="GO" id="GO:0005886">
    <property type="term" value="C:plasma membrane"/>
    <property type="evidence" value="ECO:0007669"/>
    <property type="project" value="UniProtKB-SubCell"/>
</dbReference>
<dbReference type="InterPro" id="IPR050763">
    <property type="entry name" value="ABC_transporter_ATP-binding"/>
</dbReference>